<protein>
    <recommendedName>
        <fullName evidence="1">DUF6671 domain-containing protein</fullName>
    </recommendedName>
</protein>
<comment type="caution">
    <text evidence="2">The sequence shown here is derived from an EMBL/GenBank/DDBJ whole genome shotgun (WGS) entry which is preliminary data.</text>
</comment>
<dbReference type="Pfam" id="PF20376">
    <property type="entry name" value="DUF6671"/>
    <property type="match status" value="1"/>
</dbReference>
<dbReference type="OrthoDB" id="9793837at2"/>
<dbReference type="RefSeq" id="WP_129461431.1">
    <property type="nucleotide sequence ID" value="NZ_SBKN01000004.1"/>
</dbReference>
<dbReference type="InterPro" id="IPR046612">
    <property type="entry name" value="DUF6671"/>
</dbReference>
<accession>A0A4Q1K8B9</accession>
<evidence type="ECO:0000313" key="2">
    <source>
        <dbReference type="EMBL" id="RXR22546.1"/>
    </source>
</evidence>
<feature type="domain" description="DUF6671" evidence="1">
    <location>
        <begin position="64"/>
        <end position="280"/>
    </location>
</feature>
<gene>
    <name evidence="2" type="ORF">EQG61_08160</name>
</gene>
<dbReference type="AlphaFoldDB" id="A0A4Q1K8B9"/>
<name>A0A4Q1K8B9_9FLAO</name>
<organism evidence="2 3">
    <name type="scientific">Flavobacterium stagni</name>
    <dbReference type="NCBI Taxonomy" id="2506421"/>
    <lineage>
        <taxon>Bacteria</taxon>
        <taxon>Pseudomonadati</taxon>
        <taxon>Bacteroidota</taxon>
        <taxon>Flavobacteriia</taxon>
        <taxon>Flavobacteriales</taxon>
        <taxon>Flavobacteriaceae</taxon>
        <taxon>Flavobacterium</taxon>
    </lineage>
</organism>
<dbReference type="Proteomes" id="UP000289857">
    <property type="component" value="Unassembled WGS sequence"/>
</dbReference>
<evidence type="ECO:0000259" key="1">
    <source>
        <dbReference type="Pfam" id="PF20376"/>
    </source>
</evidence>
<proteinExistence type="predicted"/>
<reference evidence="3" key="1">
    <citation type="submission" date="2019-01" db="EMBL/GenBank/DDBJ databases">
        <title>Cytophagaceae bacterium strain CAR-16.</title>
        <authorList>
            <person name="Chen W.-M."/>
        </authorList>
    </citation>
    <scope>NUCLEOTIDE SEQUENCE [LARGE SCALE GENOMIC DNA]</scope>
    <source>
        <strain evidence="3">WWJ-16</strain>
    </source>
</reference>
<keyword evidence="3" id="KW-1185">Reference proteome</keyword>
<evidence type="ECO:0000313" key="3">
    <source>
        <dbReference type="Proteomes" id="UP000289857"/>
    </source>
</evidence>
<sequence length="280" mass="31099">MNAFLGKKLCIATAHQKEIAIAPVVEQGLRVECVVPAHLNTDSLGTFSGEVSRKGSVLETLRAKCALAMKENKSDLVLASEGSFGAHPSSPFLPADFEMVLLIDNQSGKEFTGSFWTTDTNFSSTSITSEDEMESFMERIGFPSHGIILRKEANSFDPIFKGITNVETLWETYTFLKKNFGTVYAETDMRAMVNPKRMKAIGKATENLVNTILSLCPNCQAPGFSIQKMEAGLPCAWCKQPTRSPLYALRKCQECSHEVKSFFPNQKEMEDPQYCDYCNP</sequence>
<dbReference type="EMBL" id="SBKN01000004">
    <property type="protein sequence ID" value="RXR22546.1"/>
    <property type="molecule type" value="Genomic_DNA"/>
</dbReference>